<organism evidence="9">
    <name type="scientific">Telmatobacter sp. DSM 110680</name>
    <dbReference type="NCBI Taxonomy" id="3036704"/>
    <lineage>
        <taxon>Bacteria</taxon>
        <taxon>Pseudomonadati</taxon>
        <taxon>Acidobacteriota</taxon>
        <taxon>Terriglobia</taxon>
        <taxon>Terriglobales</taxon>
        <taxon>Acidobacteriaceae</taxon>
        <taxon>Telmatobacter</taxon>
    </lineage>
</organism>
<dbReference type="EC" id="3.1.-.-" evidence="7"/>
<dbReference type="Gene3D" id="3.40.390.30">
    <property type="entry name" value="Metalloproteases ('zincins'), catalytic domain"/>
    <property type="match status" value="1"/>
</dbReference>
<keyword evidence="7" id="KW-0690">Ribosome biogenesis</keyword>
<feature type="compositionally biased region" description="Polar residues" evidence="8">
    <location>
        <begin position="180"/>
        <end position="189"/>
    </location>
</feature>
<reference evidence="9" key="1">
    <citation type="submission" date="2023-03" db="EMBL/GenBank/DDBJ databases">
        <title>Edaphobacter sp.</title>
        <authorList>
            <person name="Huber K.J."/>
            <person name="Papendorf J."/>
            <person name="Pilke C."/>
            <person name="Bunk B."/>
            <person name="Sproeer C."/>
            <person name="Pester M."/>
        </authorList>
    </citation>
    <scope>NUCLEOTIDE SEQUENCE</scope>
    <source>
        <strain evidence="9">DSM 110680</strain>
    </source>
</reference>
<keyword evidence="7" id="KW-0963">Cytoplasm</keyword>
<dbReference type="PANTHER" id="PTHR46986">
    <property type="entry name" value="ENDORIBONUCLEASE YBEY, CHLOROPLASTIC"/>
    <property type="match status" value="1"/>
</dbReference>
<feature type="region of interest" description="Disordered" evidence="8">
    <location>
        <begin position="1"/>
        <end position="33"/>
    </location>
</feature>
<dbReference type="PROSITE" id="PS01306">
    <property type="entry name" value="UPF0054"/>
    <property type="match status" value="1"/>
</dbReference>
<evidence type="ECO:0000256" key="7">
    <source>
        <dbReference type="HAMAP-Rule" id="MF_00009"/>
    </source>
</evidence>
<keyword evidence="6 7" id="KW-0862">Zinc</keyword>
<dbReference type="InterPro" id="IPR023091">
    <property type="entry name" value="MetalPrtase_cat_dom_sf_prd"/>
</dbReference>
<keyword evidence="5 7" id="KW-0378">Hydrolase</keyword>
<proteinExistence type="inferred from homology"/>
<keyword evidence="7" id="KW-0698">rRNA processing</keyword>
<feature type="binding site" evidence="7">
    <location>
        <position position="139"/>
    </location>
    <ligand>
        <name>Zn(2+)</name>
        <dbReference type="ChEBI" id="CHEBI:29105"/>
        <note>catalytic</note>
    </ligand>
</feature>
<accession>A0AAU7DQ39</accession>
<dbReference type="GO" id="GO:0008270">
    <property type="term" value="F:zinc ion binding"/>
    <property type="evidence" value="ECO:0007669"/>
    <property type="project" value="UniProtKB-UniRule"/>
</dbReference>
<dbReference type="RefSeq" id="WP_348264387.1">
    <property type="nucleotide sequence ID" value="NZ_CP121196.1"/>
</dbReference>
<dbReference type="HAMAP" id="MF_00009">
    <property type="entry name" value="Endoribonucl_YbeY"/>
    <property type="match status" value="1"/>
</dbReference>
<feature type="binding site" evidence="7">
    <location>
        <position position="129"/>
    </location>
    <ligand>
        <name>Zn(2+)</name>
        <dbReference type="ChEBI" id="CHEBI:29105"/>
        <note>catalytic</note>
    </ligand>
</feature>
<dbReference type="SUPFAM" id="SSF55486">
    <property type="entry name" value="Metalloproteases ('zincins'), catalytic domain"/>
    <property type="match status" value="1"/>
</dbReference>
<dbReference type="InterPro" id="IPR020549">
    <property type="entry name" value="YbeY_CS"/>
</dbReference>
<comment type="similarity">
    <text evidence="1 7">Belongs to the endoribonuclease YbeY family.</text>
</comment>
<protein>
    <recommendedName>
        <fullName evidence="7">Endoribonuclease YbeY</fullName>
        <ecNumber evidence="7">3.1.-.-</ecNumber>
    </recommendedName>
</protein>
<dbReference type="GO" id="GO:0004521">
    <property type="term" value="F:RNA endonuclease activity"/>
    <property type="evidence" value="ECO:0007669"/>
    <property type="project" value="UniProtKB-UniRule"/>
</dbReference>
<evidence type="ECO:0000256" key="1">
    <source>
        <dbReference type="ARBA" id="ARBA00010875"/>
    </source>
</evidence>
<sequence length="206" mass="22617">MILFDPDLEADPSSHVKVPRRSESSARTPARNQRIPAPRTLAAFLREAQSAVRLRGQVTVLLTTNTAIRRLNQQFRGKNKATDVLSFPASAPGHFKIAGDLAISIPTAQRQAHELHHSLAIEIKVLMLHGLLHLAGYDHETDKGEMALREQKLRAKLRLPQGLIERTMSSATRSDGGRATTLSAPSSLQLHRGDGAKARTPKGRRP</sequence>
<evidence type="ECO:0000256" key="4">
    <source>
        <dbReference type="ARBA" id="ARBA00022759"/>
    </source>
</evidence>
<dbReference type="GO" id="GO:0005737">
    <property type="term" value="C:cytoplasm"/>
    <property type="evidence" value="ECO:0007669"/>
    <property type="project" value="UniProtKB-SubCell"/>
</dbReference>
<comment type="cofactor">
    <cofactor evidence="7">
        <name>Zn(2+)</name>
        <dbReference type="ChEBI" id="CHEBI:29105"/>
    </cofactor>
    <text evidence="7">Binds 1 zinc ion.</text>
</comment>
<evidence type="ECO:0000256" key="6">
    <source>
        <dbReference type="ARBA" id="ARBA00022833"/>
    </source>
</evidence>
<evidence type="ECO:0000256" key="2">
    <source>
        <dbReference type="ARBA" id="ARBA00022722"/>
    </source>
</evidence>
<keyword evidence="4 7" id="KW-0255">Endonuclease</keyword>
<evidence type="ECO:0000256" key="5">
    <source>
        <dbReference type="ARBA" id="ARBA00022801"/>
    </source>
</evidence>
<dbReference type="InterPro" id="IPR002036">
    <property type="entry name" value="YbeY"/>
</dbReference>
<dbReference type="Pfam" id="PF02130">
    <property type="entry name" value="YbeY"/>
    <property type="match status" value="1"/>
</dbReference>
<dbReference type="GO" id="GO:0006364">
    <property type="term" value="P:rRNA processing"/>
    <property type="evidence" value="ECO:0007669"/>
    <property type="project" value="UniProtKB-UniRule"/>
</dbReference>
<comment type="function">
    <text evidence="7">Single strand-specific metallo-endoribonuclease involved in late-stage 70S ribosome quality control and in maturation of the 3' terminus of the 16S rRNA.</text>
</comment>
<feature type="binding site" evidence="7">
    <location>
        <position position="133"/>
    </location>
    <ligand>
        <name>Zn(2+)</name>
        <dbReference type="ChEBI" id="CHEBI:29105"/>
        <note>catalytic</note>
    </ligand>
</feature>
<dbReference type="PANTHER" id="PTHR46986:SF1">
    <property type="entry name" value="ENDORIBONUCLEASE YBEY, CHLOROPLASTIC"/>
    <property type="match status" value="1"/>
</dbReference>
<dbReference type="NCBIfam" id="TIGR00043">
    <property type="entry name" value="rRNA maturation RNase YbeY"/>
    <property type="match status" value="1"/>
</dbReference>
<dbReference type="EMBL" id="CP121196">
    <property type="protein sequence ID" value="XBH19172.1"/>
    <property type="molecule type" value="Genomic_DNA"/>
</dbReference>
<dbReference type="AlphaFoldDB" id="A0AAU7DQ39"/>
<evidence type="ECO:0000256" key="3">
    <source>
        <dbReference type="ARBA" id="ARBA00022723"/>
    </source>
</evidence>
<comment type="subcellular location">
    <subcellularLocation>
        <location evidence="7">Cytoplasm</location>
    </subcellularLocation>
</comment>
<gene>
    <name evidence="7 9" type="primary">ybeY</name>
    <name evidence="9" type="ORF">P8935_07585</name>
</gene>
<evidence type="ECO:0000313" key="9">
    <source>
        <dbReference type="EMBL" id="XBH19172.1"/>
    </source>
</evidence>
<dbReference type="GO" id="GO:0004222">
    <property type="term" value="F:metalloendopeptidase activity"/>
    <property type="evidence" value="ECO:0007669"/>
    <property type="project" value="InterPro"/>
</dbReference>
<evidence type="ECO:0000256" key="8">
    <source>
        <dbReference type="SAM" id="MobiDB-lite"/>
    </source>
</evidence>
<feature type="region of interest" description="Disordered" evidence="8">
    <location>
        <begin position="164"/>
        <end position="206"/>
    </location>
</feature>
<keyword evidence="3 7" id="KW-0479">Metal-binding</keyword>
<keyword evidence="2 7" id="KW-0540">Nuclease</keyword>
<name>A0AAU7DQ39_9BACT</name>
<feature type="compositionally biased region" description="Acidic residues" evidence="8">
    <location>
        <begin position="1"/>
        <end position="10"/>
    </location>
</feature>